<organism evidence="4 5">
    <name type="scientific">Luteimonas gilva</name>
    <dbReference type="NCBI Taxonomy" id="2572684"/>
    <lineage>
        <taxon>Bacteria</taxon>
        <taxon>Pseudomonadati</taxon>
        <taxon>Pseudomonadota</taxon>
        <taxon>Gammaproteobacteria</taxon>
        <taxon>Lysobacterales</taxon>
        <taxon>Lysobacteraceae</taxon>
        <taxon>Luteimonas</taxon>
    </lineage>
</organism>
<name>A0A4U5JQV6_9GAMM</name>
<dbReference type="AlphaFoldDB" id="A0A4U5JQV6"/>
<evidence type="ECO:0000259" key="2">
    <source>
        <dbReference type="Pfam" id="PF13387"/>
    </source>
</evidence>
<comment type="caution">
    <text evidence="4">The sequence shown here is derived from an EMBL/GenBank/DDBJ whole genome shotgun (WGS) entry which is preliminary data.</text>
</comment>
<evidence type="ECO:0000259" key="3">
    <source>
        <dbReference type="Pfam" id="PF25221"/>
    </source>
</evidence>
<evidence type="ECO:0000256" key="1">
    <source>
        <dbReference type="SAM" id="Phobius"/>
    </source>
</evidence>
<keyword evidence="1" id="KW-0472">Membrane</keyword>
<proteinExistence type="predicted"/>
<keyword evidence="1" id="KW-0812">Transmembrane</keyword>
<accession>A0A4U5JQV6</accession>
<keyword evidence="1" id="KW-1133">Transmembrane helix</keyword>
<feature type="transmembrane region" description="Helical" evidence="1">
    <location>
        <begin position="270"/>
        <end position="287"/>
    </location>
</feature>
<evidence type="ECO:0000313" key="5">
    <source>
        <dbReference type="Proteomes" id="UP000308707"/>
    </source>
</evidence>
<feature type="transmembrane region" description="Helical" evidence="1">
    <location>
        <begin position="361"/>
        <end position="379"/>
    </location>
</feature>
<dbReference type="Proteomes" id="UP000308707">
    <property type="component" value="Unassembled WGS sequence"/>
</dbReference>
<dbReference type="Pfam" id="PF13387">
    <property type="entry name" value="Lnb_N"/>
    <property type="match status" value="1"/>
</dbReference>
<dbReference type="Pfam" id="PF25221">
    <property type="entry name" value="5TMH_Lnb"/>
    <property type="match status" value="1"/>
</dbReference>
<feature type="domain" description="Lnb N-terminal periplasmic" evidence="2">
    <location>
        <begin position="38"/>
        <end position="176"/>
    </location>
</feature>
<keyword evidence="5" id="KW-1185">Reference proteome</keyword>
<gene>
    <name evidence="4" type="ORF">FCE95_12890</name>
</gene>
<protein>
    <submittedName>
        <fullName evidence="4">DUF4105 domain-containing protein</fullName>
    </submittedName>
</protein>
<feature type="transmembrane region" description="Helical" evidence="1">
    <location>
        <begin position="294"/>
        <end position="319"/>
    </location>
</feature>
<evidence type="ECO:0000313" key="4">
    <source>
        <dbReference type="EMBL" id="TKR30981.1"/>
    </source>
</evidence>
<feature type="domain" description="Lnb-like transmembrane" evidence="3">
    <location>
        <begin position="278"/>
        <end position="393"/>
    </location>
</feature>
<dbReference type="OrthoDB" id="319167at2"/>
<dbReference type="EMBL" id="SZUA01000002">
    <property type="protein sequence ID" value="TKR30981.1"/>
    <property type="molecule type" value="Genomic_DNA"/>
</dbReference>
<feature type="transmembrane region" description="Helical" evidence="1">
    <location>
        <begin position="385"/>
        <end position="404"/>
    </location>
</feature>
<reference evidence="4 5" key="1">
    <citation type="submission" date="2019-04" db="EMBL/GenBank/DDBJ databases">
        <title>Reference strain of H23.</title>
        <authorList>
            <person name="Luo X."/>
        </authorList>
    </citation>
    <scope>NUCLEOTIDE SEQUENCE [LARGE SCALE GENOMIC DNA]</scope>
    <source>
        <strain evidence="4 5">H23</strain>
    </source>
</reference>
<dbReference type="InterPro" id="IPR057436">
    <property type="entry name" value="5TMH_Lnb"/>
</dbReference>
<feature type="transmembrane region" description="Helical" evidence="1">
    <location>
        <begin position="331"/>
        <end position="349"/>
    </location>
</feature>
<dbReference type="InterPro" id="IPR025178">
    <property type="entry name" value="Lnb_N"/>
</dbReference>
<sequence>MNRAPSPARRGEGALGISRVFLIAMALLLLCLFSAAASAAPSLRIGVMTMAPGELFWERFGHNALIVDDPALPEPVSYNFGSFDPGEPGFVGRFVRGEMLYALVELPTRVDLGTYREEGRGVRIQWLDLDPAQSQALAATLAENAKPENARYRYDYFLDNCSTRVRDAIDKVLGGELSRQLSAGSHGNTYRSEATRLTKPATWMWLGFDIGFGPLADKPMSRWEEAFVPRRLADSLREAKRADGRPLVYAEQEVLPHRVGPEPDEAPRPWWPYALTGLALAIALLWAGRRRPRLAAAFALPFWLACALLGAVLVFLWGFTAHWAGWRNANVLLLSPLCLALVPGAWRILRGRAPGNAFRWPLAIVAAGAALSLFVYWLPTLPQQNLRWIALLLPIHLALLMAWWPRPTLAAAGR</sequence>